<accession>A0A167SXB3</accession>
<dbReference type="OrthoDB" id="41445at2759"/>
<dbReference type="PANTHER" id="PTHR14087">
    <property type="entry name" value="THYMOCYTE NUCLEAR PROTEIN 1"/>
    <property type="match status" value="1"/>
</dbReference>
<gene>
    <name evidence="2" type="ORF">FIBSPDRAFT_880427</name>
</gene>
<reference evidence="2 3" key="1">
    <citation type="journal article" date="2016" name="Mol. Biol. Evol.">
        <title>Comparative Genomics of Early-Diverging Mushroom-Forming Fungi Provides Insights into the Origins of Lignocellulose Decay Capabilities.</title>
        <authorList>
            <person name="Nagy L.G."/>
            <person name="Riley R."/>
            <person name="Tritt A."/>
            <person name="Adam C."/>
            <person name="Daum C."/>
            <person name="Floudas D."/>
            <person name="Sun H."/>
            <person name="Yadav J.S."/>
            <person name="Pangilinan J."/>
            <person name="Larsson K.H."/>
            <person name="Matsuura K."/>
            <person name="Barry K."/>
            <person name="Labutti K."/>
            <person name="Kuo R."/>
            <person name="Ohm R.A."/>
            <person name="Bhattacharya S.S."/>
            <person name="Shirouzu T."/>
            <person name="Yoshinaga Y."/>
            <person name="Martin F.M."/>
            <person name="Grigoriev I.V."/>
            <person name="Hibbett D.S."/>
        </authorList>
    </citation>
    <scope>NUCLEOTIDE SEQUENCE [LARGE SCALE GENOMIC DNA]</scope>
    <source>
        <strain evidence="2 3">CBS 109695</strain>
    </source>
</reference>
<dbReference type="Proteomes" id="UP000076532">
    <property type="component" value="Unassembled WGS sequence"/>
</dbReference>
<sequence length="153" mass="16738">MKLGDKVLFYHSNCKLPGIAAFAEVSKEAHPDYTAWDTSHPYYDAKTDKANPKWFMVEVTLSSRAKNFVPLALMRLIAASTDAPNEVSYIGGEGVQAIKAMALVNRGRLSVQRVNDEAWSIVELMAEKGGWEDMTFGKGKAISGNKETPKVGG</sequence>
<protein>
    <recommendedName>
        <fullName evidence="1">EVE domain-containing protein</fullName>
    </recommendedName>
</protein>
<feature type="non-terminal residue" evidence="2">
    <location>
        <position position="153"/>
    </location>
</feature>
<dbReference type="EMBL" id="KV418677">
    <property type="protein sequence ID" value="KZP02340.1"/>
    <property type="molecule type" value="Genomic_DNA"/>
</dbReference>
<dbReference type="InterPro" id="IPR002740">
    <property type="entry name" value="EVE_domain"/>
</dbReference>
<dbReference type="SUPFAM" id="SSF88697">
    <property type="entry name" value="PUA domain-like"/>
    <property type="match status" value="1"/>
</dbReference>
<dbReference type="Pfam" id="PF01878">
    <property type="entry name" value="EVE"/>
    <property type="match status" value="1"/>
</dbReference>
<keyword evidence="3" id="KW-1185">Reference proteome</keyword>
<dbReference type="PANTHER" id="PTHR14087:SF7">
    <property type="entry name" value="THYMOCYTE NUCLEAR PROTEIN 1"/>
    <property type="match status" value="1"/>
</dbReference>
<dbReference type="Gene3D" id="3.10.590.10">
    <property type="entry name" value="ph1033 like domains"/>
    <property type="match status" value="1"/>
</dbReference>
<feature type="domain" description="EVE" evidence="1">
    <location>
        <begin position="1"/>
        <end position="123"/>
    </location>
</feature>
<proteinExistence type="predicted"/>
<dbReference type="GO" id="GO:0005634">
    <property type="term" value="C:nucleus"/>
    <property type="evidence" value="ECO:0007669"/>
    <property type="project" value="TreeGrafter"/>
</dbReference>
<dbReference type="InterPro" id="IPR052181">
    <property type="entry name" value="5hmC_binding"/>
</dbReference>
<dbReference type="InterPro" id="IPR015947">
    <property type="entry name" value="PUA-like_sf"/>
</dbReference>
<name>A0A167SXB3_9AGAM</name>
<organism evidence="2 3">
    <name type="scientific">Athelia psychrophila</name>
    <dbReference type="NCBI Taxonomy" id="1759441"/>
    <lineage>
        <taxon>Eukaryota</taxon>
        <taxon>Fungi</taxon>
        <taxon>Dikarya</taxon>
        <taxon>Basidiomycota</taxon>
        <taxon>Agaricomycotina</taxon>
        <taxon>Agaricomycetes</taxon>
        <taxon>Agaricomycetidae</taxon>
        <taxon>Atheliales</taxon>
        <taxon>Atheliaceae</taxon>
        <taxon>Athelia</taxon>
    </lineage>
</organism>
<evidence type="ECO:0000313" key="3">
    <source>
        <dbReference type="Proteomes" id="UP000076532"/>
    </source>
</evidence>
<dbReference type="AlphaFoldDB" id="A0A167SXB3"/>
<dbReference type="STRING" id="436010.A0A167SXB3"/>
<evidence type="ECO:0000259" key="1">
    <source>
        <dbReference type="Pfam" id="PF01878"/>
    </source>
</evidence>
<evidence type="ECO:0000313" key="2">
    <source>
        <dbReference type="EMBL" id="KZP02340.1"/>
    </source>
</evidence>